<dbReference type="GO" id="GO:0050890">
    <property type="term" value="P:cognition"/>
    <property type="evidence" value="ECO:0007669"/>
    <property type="project" value="Ensembl"/>
</dbReference>
<proteinExistence type="inferred from homology"/>
<dbReference type="GO" id="GO:0001673">
    <property type="term" value="C:male germ cell nucleus"/>
    <property type="evidence" value="ECO:0007669"/>
    <property type="project" value="Ensembl"/>
</dbReference>
<evidence type="ECO:0000313" key="8">
    <source>
        <dbReference type="Proteomes" id="UP000008912"/>
    </source>
</evidence>
<reference evidence="7" key="2">
    <citation type="submission" date="2025-08" db="UniProtKB">
        <authorList>
            <consortium name="Ensembl"/>
        </authorList>
    </citation>
    <scope>IDENTIFICATION</scope>
</reference>
<dbReference type="Proteomes" id="UP000008912">
    <property type="component" value="Unassembled WGS sequence"/>
</dbReference>
<dbReference type="Gene3D" id="2.30.18.10">
    <property type="entry name" value="Transcription factor IIA (TFIIA), beta-barrel domain"/>
    <property type="match status" value="1"/>
</dbReference>
<name>G1LIV5_AILME</name>
<dbReference type="AlphaFoldDB" id="G1LIV5"/>
<protein>
    <submittedName>
        <fullName evidence="7">Ral transcription factor IIA subunit 1 like</fullName>
    </submittedName>
</protein>
<comment type="subcellular location">
    <subcellularLocation>
        <location evidence="1">Nucleus</location>
    </subcellularLocation>
</comment>
<evidence type="ECO:0000256" key="5">
    <source>
        <dbReference type="ARBA" id="ARBA00023242"/>
    </source>
</evidence>
<organism evidence="7 8">
    <name type="scientific">Ailuropoda melanoleuca</name>
    <name type="common">Giant panda</name>
    <dbReference type="NCBI Taxonomy" id="9646"/>
    <lineage>
        <taxon>Eukaryota</taxon>
        <taxon>Metazoa</taxon>
        <taxon>Chordata</taxon>
        <taxon>Craniata</taxon>
        <taxon>Vertebrata</taxon>
        <taxon>Euteleostomi</taxon>
        <taxon>Mammalia</taxon>
        <taxon>Eutheria</taxon>
        <taxon>Laurasiatheria</taxon>
        <taxon>Carnivora</taxon>
        <taxon>Caniformia</taxon>
        <taxon>Ursidae</taxon>
        <taxon>Ailuropoda</taxon>
    </lineage>
</organism>
<reference evidence="7" key="3">
    <citation type="submission" date="2025-09" db="UniProtKB">
        <authorList>
            <consortium name="Ensembl"/>
        </authorList>
    </citation>
    <scope>IDENTIFICATION</scope>
</reference>
<dbReference type="Pfam" id="PF03153">
    <property type="entry name" value="TFIIA"/>
    <property type="match status" value="1"/>
</dbReference>
<dbReference type="InterPro" id="IPR009088">
    <property type="entry name" value="TFIIA_b-brl"/>
</dbReference>
<dbReference type="GO" id="GO:0005672">
    <property type="term" value="C:transcription factor TFIIA complex"/>
    <property type="evidence" value="ECO:0007669"/>
    <property type="project" value="Ensembl"/>
</dbReference>
<dbReference type="GeneTree" id="ENSGT00940000163055"/>
<dbReference type="InterPro" id="IPR004855">
    <property type="entry name" value="TFIIA_asu/bsu"/>
</dbReference>
<feature type="region of interest" description="Disordered" evidence="6">
    <location>
        <begin position="311"/>
        <end position="336"/>
    </location>
</feature>
<evidence type="ECO:0000256" key="4">
    <source>
        <dbReference type="ARBA" id="ARBA00023163"/>
    </source>
</evidence>
<evidence type="ECO:0000256" key="3">
    <source>
        <dbReference type="ARBA" id="ARBA00023015"/>
    </source>
</evidence>
<dbReference type="SMART" id="SM01371">
    <property type="entry name" value="TFIIA"/>
    <property type="match status" value="1"/>
</dbReference>
<dbReference type="Ensembl" id="ENSAMET00000007145.2">
    <property type="protein sequence ID" value="ENSAMEP00000006859.2"/>
    <property type="gene ID" value="ENSAMEG00000006495.2"/>
</dbReference>
<dbReference type="Gene3D" id="1.10.287.100">
    <property type="match status" value="1"/>
</dbReference>
<dbReference type="FunFam" id="1.10.287.100:FF:000001">
    <property type="entry name" value="Transcription initiation factor IIA subunit"/>
    <property type="match status" value="1"/>
</dbReference>
<dbReference type="InParanoid" id="G1LIV5"/>
<feature type="compositionally biased region" description="Basic and acidic residues" evidence="6">
    <location>
        <begin position="311"/>
        <end position="321"/>
    </location>
</feature>
<keyword evidence="4" id="KW-0804">Transcription</keyword>
<dbReference type="GO" id="GO:0005737">
    <property type="term" value="C:cytoplasm"/>
    <property type="evidence" value="ECO:0007669"/>
    <property type="project" value="Ensembl"/>
</dbReference>
<gene>
    <name evidence="7" type="primary">GTF2A1L</name>
</gene>
<dbReference type="PANTHER" id="PTHR12694">
    <property type="entry name" value="TRANSCRIPTION INITIATION FACTOR IIA SUBUNIT 1"/>
    <property type="match status" value="1"/>
</dbReference>
<sequence length="483" mass="52798">MAAARVGAPAALLPKLYRSVIEDVIEGVRDLFAEEGIEEQVLKDLKQLWETKVLQSKATEDFFRNSVHSPVFTLQLPNSLHQTLQSSTASLVIPAGRPLPSFTTTELGTSNSSASFTFPGYPIHVPAGVTLQTASGHLYKVNVPIMVTQTSGRASILHPIQQVFQQLGPPSIIQTSVPQLNPCSLLATTEKSQRIETVLQQPTILHSGTVDRKHLENAISDILAPPGNEHEIMSEALLSQPESCQYIRLPGVVFPPQVSQTDAHGEPVLGVSGSMTQNLNGGLLSAGRQGTQHQHMSDIELHVLKNRMFGRDSVKQPRNTEEPSSLPVSEKDSNSQMVLSIQVTDGDINEIIQIDGTGDTSSNDEIGSARDVDENEFLGIIDAGDLKVHEEEADNISNEDSTANSSENEDPQRDVVEEDPLNSGDDVSEQDVPDLFDTDNVIVCQYDKIHRSKNKWKFYLKDGVMCFGGRDYVFAKAIGDAEW</sequence>
<keyword evidence="8" id="KW-1185">Reference proteome</keyword>
<dbReference type="FunFam" id="2.30.18.10:FF:000002">
    <property type="entry name" value="Transcription initiation factor IIA subunit 1"/>
    <property type="match status" value="1"/>
</dbReference>
<dbReference type="SUPFAM" id="SSF50784">
    <property type="entry name" value="Transcription factor IIA (TFIIA), beta-barrel domain"/>
    <property type="match status" value="1"/>
</dbReference>
<feature type="compositionally biased region" description="Acidic residues" evidence="6">
    <location>
        <begin position="416"/>
        <end position="432"/>
    </location>
</feature>
<keyword evidence="3" id="KW-0805">Transcription regulation</keyword>
<reference evidence="7 8" key="1">
    <citation type="journal article" date="2010" name="Nature">
        <title>The sequence and de novo assembly of the giant panda genome.</title>
        <authorList>
            <person name="Li R."/>
            <person name="Fan W."/>
            <person name="Tian G."/>
            <person name="Zhu H."/>
            <person name="He L."/>
            <person name="Cai J."/>
            <person name="Huang Q."/>
            <person name="Cai Q."/>
            <person name="Li B."/>
            <person name="Bai Y."/>
            <person name="Zhang Z."/>
            <person name="Zhang Y."/>
            <person name="Wang W."/>
            <person name="Li J."/>
            <person name="Wei F."/>
            <person name="Li H."/>
            <person name="Jian M."/>
            <person name="Li J."/>
            <person name="Zhang Z."/>
            <person name="Nielsen R."/>
            <person name="Li D."/>
            <person name="Gu W."/>
            <person name="Yang Z."/>
            <person name="Xuan Z."/>
            <person name="Ryder O.A."/>
            <person name="Leung F.C."/>
            <person name="Zhou Y."/>
            <person name="Cao J."/>
            <person name="Sun X."/>
            <person name="Fu Y."/>
            <person name="Fang X."/>
            <person name="Guo X."/>
            <person name="Wang B."/>
            <person name="Hou R."/>
            <person name="Shen F."/>
            <person name="Mu B."/>
            <person name="Ni P."/>
            <person name="Lin R."/>
            <person name="Qian W."/>
            <person name="Wang G."/>
            <person name="Yu C."/>
            <person name="Nie W."/>
            <person name="Wang J."/>
            <person name="Wu Z."/>
            <person name="Liang H."/>
            <person name="Min J."/>
            <person name="Wu Q."/>
            <person name="Cheng S."/>
            <person name="Ruan J."/>
            <person name="Wang M."/>
            <person name="Shi Z."/>
            <person name="Wen M."/>
            <person name="Liu B."/>
            <person name="Ren X."/>
            <person name="Zheng H."/>
            <person name="Dong D."/>
            <person name="Cook K."/>
            <person name="Shan G."/>
            <person name="Zhang H."/>
            <person name="Kosiol C."/>
            <person name="Xie X."/>
            <person name="Lu Z."/>
            <person name="Zheng H."/>
            <person name="Li Y."/>
            <person name="Steiner C.C."/>
            <person name="Lam T.T."/>
            <person name="Lin S."/>
            <person name="Zhang Q."/>
            <person name="Li G."/>
            <person name="Tian J."/>
            <person name="Gong T."/>
            <person name="Liu H."/>
            <person name="Zhang D."/>
            <person name="Fang L."/>
            <person name="Ye C."/>
            <person name="Zhang J."/>
            <person name="Hu W."/>
            <person name="Xu A."/>
            <person name="Ren Y."/>
            <person name="Zhang G."/>
            <person name="Bruford M.W."/>
            <person name="Li Q."/>
            <person name="Ma L."/>
            <person name="Guo Y."/>
            <person name="An N."/>
            <person name="Hu Y."/>
            <person name="Zheng Y."/>
            <person name="Shi Y."/>
            <person name="Li Z."/>
            <person name="Liu Q."/>
            <person name="Chen Y."/>
            <person name="Zhao J."/>
            <person name="Qu N."/>
            <person name="Zhao S."/>
            <person name="Tian F."/>
            <person name="Wang X."/>
            <person name="Wang H."/>
            <person name="Xu L."/>
            <person name="Liu X."/>
            <person name="Vinar T."/>
            <person name="Wang Y."/>
            <person name="Lam T.W."/>
            <person name="Yiu S.M."/>
            <person name="Liu S."/>
            <person name="Zhang H."/>
            <person name="Li D."/>
            <person name="Huang Y."/>
            <person name="Wang X."/>
            <person name="Yang G."/>
            <person name="Jiang Z."/>
            <person name="Wang J."/>
            <person name="Qin N."/>
            <person name="Li L."/>
            <person name="Li J."/>
            <person name="Bolund L."/>
            <person name="Kristiansen K."/>
            <person name="Wong G.K."/>
            <person name="Olson M."/>
            <person name="Zhang X."/>
            <person name="Li S."/>
            <person name="Yang H."/>
            <person name="Wang J."/>
            <person name="Wang J."/>
        </authorList>
    </citation>
    <scope>NUCLEOTIDE SEQUENCE [LARGE SCALE GENOMIC DNA]</scope>
</reference>
<feature type="region of interest" description="Disordered" evidence="6">
    <location>
        <begin position="392"/>
        <end position="432"/>
    </location>
</feature>
<evidence type="ECO:0000256" key="1">
    <source>
        <dbReference type="ARBA" id="ARBA00004123"/>
    </source>
</evidence>
<dbReference type="CDD" id="cd07976">
    <property type="entry name" value="TFIIA_alpha_beta_like"/>
    <property type="match status" value="2"/>
</dbReference>
<evidence type="ECO:0000313" key="7">
    <source>
        <dbReference type="Ensembl" id="ENSAMEP00000006859.2"/>
    </source>
</evidence>
<dbReference type="PANTHER" id="PTHR12694:SF9">
    <property type="entry name" value="TFIIA-ALPHA AND BETA-LIKE FACTOR"/>
    <property type="match status" value="1"/>
</dbReference>
<dbReference type="SUPFAM" id="SSF47396">
    <property type="entry name" value="Transcription factor IIA (TFIIA), alpha-helical domain"/>
    <property type="match status" value="1"/>
</dbReference>
<keyword evidence="5" id="KW-0539">Nucleus</keyword>
<evidence type="ECO:0000256" key="6">
    <source>
        <dbReference type="SAM" id="MobiDB-lite"/>
    </source>
</evidence>
<accession>G1LIV5</accession>
<feature type="compositionally biased region" description="Polar residues" evidence="6">
    <location>
        <begin position="395"/>
        <end position="406"/>
    </location>
</feature>
<dbReference type="GO" id="GO:0006367">
    <property type="term" value="P:transcription initiation at RNA polymerase II promoter"/>
    <property type="evidence" value="ECO:0007669"/>
    <property type="project" value="InterPro"/>
</dbReference>
<comment type="similarity">
    <text evidence="2">Belongs to the TFIIA subunit 1 family.</text>
</comment>
<evidence type="ECO:0000256" key="2">
    <source>
        <dbReference type="ARBA" id="ARBA00010059"/>
    </source>
</evidence>